<proteinExistence type="predicted"/>
<protein>
    <submittedName>
        <fullName evidence="3">Uncharacterized protein</fullName>
    </submittedName>
</protein>
<keyword evidence="2" id="KW-1133">Transmembrane helix</keyword>
<reference evidence="3 4" key="1">
    <citation type="submission" date="2024-03" db="EMBL/GenBank/DDBJ databases">
        <title>Human intestinal bacterial collection.</title>
        <authorList>
            <person name="Pauvert C."/>
            <person name="Hitch T.C.A."/>
            <person name="Clavel T."/>
        </authorList>
    </citation>
    <scope>NUCLEOTIDE SEQUENCE [LARGE SCALE GENOMIC DNA]</scope>
    <source>
        <strain evidence="3 4">CLA-AA-H192</strain>
    </source>
</reference>
<dbReference type="EMBL" id="JBBMFF010000191">
    <property type="protein sequence ID" value="MEQ2510824.1"/>
    <property type="molecule type" value="Genomic_DNA"/>
</dbReference>
<keyword evidence="4" id="KW-1185">Reference proteome</keyword>
<evidence type="ECO:0000256" key="1">
    <source>
        <dbReference type="SAM" id="MobiDB-lite"/>
    </source>
</evidence>
<feature type="compositionally biased region" description="Low complexity" evidence="1">
    <location>
        <begin position="17"/>
        <end position="26"/>
    </location>
</feature>
<feature type="region of interest" description="Disordered" evidence="1">
    <location>
        <begin position="1"/>
        <end position="34"/>
    </location>
</feature>
<keyword evidence="2" id="KW-0812">Transmembrane</keyword>
<sequence>MSERKTGSGERQDAEQPEAAQQNEPQGRTLKFPELPERRSLMGGVMFRKKLARARAFQKERSGESEEAPEEGIPLEKHDVSTMIFSALFTFVPLCLGILLLMGFLLLLIFRAL</sequence>
<evidence type="ECO:0000313" key="4">
    <source>
        <dbReference type="Proteomes" id="UP001491552"/>
    </source>
</evidence>
<evidence type="ECO:0000313" key="3">
    <source>
        <dbReference type="EMBL" id="MEQ2510824.1"/>
    </source>
</evidence>
<gene>
    <name evidence="3" type="ORF">WMO66_06125</name>
</gene>
<evidence type="ECO:0000256" key="2">
    <source>
        <dbReference type="SAM" id="Phobius"/>
    </source>
</evidence>
<dbReference type="RefSeq" id="WP_349135506.1">
    <property type="nucleotide sequence ID" value="NZ_JBBMFF010000191.1"/>
</dbReference>
<dbReference type="Proteomes" id="UP001491552">
    <property type="component" value="Unassembled WGS sequence"/>
</dbReference>
<name>A0ABV1G6K0_9FIRM</name>
<organism evidence="3 4">
    <name type="scientific">Faecousia intestinalis</name>
    <dbReference type="NCBI Taxonomy" id="3133167"/>
    <lineage>
        <taxon>Bacteria</taxon>
        <taxon>Bacillati</taxon>
        <taxon>Bacillota</taxon>
        <taxon>Clostridia</taxon>
        <taxon>Eubacteriales</taxon>
        <taxon>Oscillospiraceae</taxon>
        <taxon>Faecousia</taxon>
    </lineage>
</organism>
<feature type="transmembrane region" description="Helical" evidence="2">
    <location>
        <begin position="84"/>
        <end position="110"/>
    </location>
</feature>
<comment type="caution">
    <text evidence="3">The sequence shown here is derived from an EMBL/GenBank/DDBJ whole genome shotgun (WGS) entry which is preliminary data.</text>
</comment>
<accession>A0ABV1G6K0</accession>
<keyword evidence="2" id="KW-0472">Membrane</keyword>
<feature type="compositionally biased region" description="Basic and acidic residues" evidence="1">
    <location>
        <begin position="1"/>
        <end position="14"/>
    </location>
</feature>